<proteinExistence type="predicted"/>
<dbReference type="RefSeq" id="WP_138654086.1">
    <property type="nucleotide sequence ID" value="NZ_CP040637.1"/>
</dbReference>
<evidence type="ECO:0000313" key="2">
    <source>
        <dbReference type="EMBL" id="QCW03803.1"/>
    </source>
</evidence>
<evidence type="ECO:0000313" key="3">
    <source>
        <dbReference type="Proteomes" id="UP000307562"/>
    </source>
</evidence>
<name>A0A4P9TG42_9EURY</name>
<feature type="transmembrane region" description="Helical" evidence="1">
    <location>
        <begin position="34"/>
        <end position="51"/>
    </location>
</feature>
<evidence type="ECO:0000256" key="1">
    <source>
        <dbReference type="SAM" id="Phobius"/>
    </source>
</evidence>
<keyword evidence="1" id="KW-1133">Transmembrane helix</keyword>
<feature type="transmembrane region" description="Helical" evidence="1">
    <location>
        <begin position="86"/>
        <end position="104"/>
    </location>
</feature>
<dbReference type="GeneID" id="96156605"/>
<sequence length="107" mass="11824">MDRIRDEINYNGLIGSMILGLLLTFLFIIDANKISISVVGVLFILLSVNISREMSEKENLNKSFYLIGGLLAIIAGVIILSWGYILASAILFIVGIFTISDLIFNIK</sequence>
<dbReference type="AlphaFoldDB" id="A0A4P9TG42"/>
<reference evidence="3" key="1">
    <citation type="submission" date="2019-05" db="EMBL/GenBank/DDBJ databases">
        <title>Complete Genome Sequence and Methylation Pattern of the Halophilic Archaeon Natrinema pallidum BOL6-1.</title>
        <authorList>
            <person name="DasSarma P."/>
            <person name="DasSarma B.P."/>
            <person name="DasSarma S.L."/>
            <person name="Martinez F.L."/>
            <person name="Guzman D."/>
            <person name="Roberts R.J."/>
            <person name="DasSarma S."/>
        </authorList>
    </citation>
    <scope>NUCLEOTIDE SEQUENCE [LARGE SCALE GENOMIC DNA]</scope>
    <source>
        <strain evidence="3">BOL6-1</strain>
    </source>
</reference>
<gene>
    <name evidence="2" type="ORF">FGF80_11385</name>
</gene>
<keyword evidence="3" id="KW-1185">Reference proteome</keyword>
<feature type="transmembrane region" description="Helical" evidence="1">
    <location>
        <begin position="63"/>
        <end position="80"/>
    </location>
</feature>
<feature type="transmembrane region" description="Helical" evidence="1">
    <location>
        <begin position="12"/>
        <end position="28"/>
    </location>
</feature>
<dbReference type="Proteomes" id="UP000307562">
    <property type="component" value="Chromosome"/>
</dbReference>
<organism evidence="2 3">
    <name type="scientific">Natrinema pallidum</name>
    <dbReference type="NCBI Taxonomy" id="69527"/>
    <lineage>
        <taxon>Archaea</taxon>
        <taxon>Methanobacteriati</taxon>
        <taxon>Methanobacteriota</taxon>
        <taxon>Stenosarchaea group</taxon>
        <taxon>Halobacteria</taxon>
        <taxon>Halobacteriales</taxon>
        <taxon>Natrialbaceae</taxon>
        <taxon>Natrinema</taxon>
    </lineage>
</organism>
<protein>
    <submittedName>
        <fullName evidence="2">Uncharacterized protein</fullName>
    </submittedName>
</protein>
<keyword evidence="1" id="KW-0472">Membrane</keyword>
<accession>A0A4P9TG42</accession>
<keyword evidence="1" id="KW-0812">Transmembrane</keyword>
<dbReference type="KEGG" id="npl:FGF80_11385"/>
<dbReference type="EMBL" id="CP040637">
    <property type="protein sequence ID" value="QCW03803.1"/>
    <property type="molecule type" value="Genomic_DNA"/>
</dbReference>